<dbReference type="Proteomes" id="UP001372834">
    <property type="component" value="Unassembled WGS sequence"/>
</dbReference>
<dbReference type="EMBL" id="JAWJWE010000005">
    <property type="protein sequence ID" value="KAK6634326.1"/>
    <property type="molecule type" value="Genomic_DNA"/>
</dbReference>
<comment type="caution">
    <text evidence="2">The sequence shown here is derived from an EMBL/GenBank/DDBJ whole genome shotgun (WGS) entry which is preliminary data.</text>
</comment>
<evidence type="ECO:0000313" key="3">
    <source>
        <dbReference type="Proteomes" id="UP001372834"/>
    </source>
</evidence>
<organism evidence="2 3">
    <name type="scientific">Polyplax serrata</name>
    <name type="common">Common mouse louse</name>
    <dbReference type="NCBI Taxonomy" id="468196"/>
    <lineage>
        <taxon>Eukaryota</taxon>
        <taxon>Metazoa</taxon>
        <taxon>Ecdysozoa</taxon>
        <taxon>Arthropoda</taxon>
        <taxon>Hexapoda</taxon>
        <taxon>Insecta</taxon>
        <taxon>Pterygota</taxon>
        <taxon>Neoptera</taxon>
        <taxon>Paraneoptera</taxon>
        <taxon>Psocodea</taxon>
        <taxon>Troctomorpha</taxon>
        <taxon>Phthiraptera</taxon>
        <taxon>Anoplura</taxon>
        <taxon>Polyplacidae</taxon>
        <taxon>Polyplax</taxon>
    </lineage>
</organism>
<name>A0AAN8NYP5_POLSC</name>
<dbReference type="AlphaFoldDB" id="A0AAN8NYP5"/>
<sequence>MASVRWQATTPPLTRVPCDRKLEGSEEDLLKKSSTSVGIPVVRCRSLGMMEKVVFITEIEEFSTLVNGGTVPIPVSRTTWKRFIGFVRIPKRGTAEKGGGGGGGGGGRESGVLLLNRKSDMIYRTNCNECLGARACEIENSESMNNVRLTIVAYTEKKNERMPRKNIPENDGIHGSETFDIHNIRVRMKTQAFQMQKVEKERKAERKKERKTEKERERQRGQ</sequence>
<feature type="region of interest" description="Disordered" evidence="1">
    <location>
        <begin position="191"/>
        <end position="222"/>
    </location>
</feature>
<evidence type="ECO:0000313" key="2">
    <source>
        <dbReference type="EMBL" id="KAK6634326.1"/>
    </source>
</evidence>
<evidence type="ECO:0000256" key="1">
    <source>
        <dbReference type="SAM" id="MobiDB-lite"/>
    </source>
</evidence>
<gene>
    <name evidence="2" type="ORF">RUM43_011726</name>
</gene>
<proteinExistence type="predicted"/>
<feature type="compositionally biased region" description="Basic and acidic residues" evidence="1">
    <location>
        <begin position="197"/>
        <end position="222"/>
    </location>
</feature>
<protein>
    <submittedName>
        <fullName evidence="2">Uncharacterized protein</fullName>
    </submittedName>
</protein>
<accession>A0AAN8NYP5</accession>
<reference evidence="2 3" key="1">
    <citation type="submission" date="2023-10" db="EMBL/GenBank/DDBJ databases">
        <title>Genomes of two closely related lineages of the louse Polyplax serrata with different host specificities.</title>
        <authorList>
            <person name="Martinu J."/>
            <person name="Tarabai H."/>
            <person name="Stefka J."/>
            <person name="Hypsa V."/>
        </authorList>
    </citation>
    <scope>NUCLEOTIDE SEQUENCE [LARGE SCALE GENOMIC DNA]</scope>
    <source>
        <strain evidence="2">HR10_N</strain>
    </source>
</reference>